<feature type="compositionally biased region" description="Low complexity" evidence="1">
    <location>
        <begin position="28"/>
        <end position="46"/>
    </location>
</feature>
<dbReference type="SUPFAM" id="SSF48452">
    <property type="entry name" value="TPR-like"/>
    <property type="match status" value="1"/>
</dbReference>
<evidence type="ECO:0000313" key="2">
    <source>
        <dbReference type="EMBL" id="CEL93989.1"/>
    </source>
</evidence>
<reference evidence="2 3" key="1">
    <citation type="submission" date="2014-11" db="EMBL/GenBank/DDBJ databases">
        <authorList>
            <person name="Zhu J."/>
            <person name="Qi W."/>
            <person name="Song R."/>
        </authorList>
    </citation>
    <scope>NUCLEOTIDE SEQUENCE [LARGE SCALE GENOMIC DNA]</scope>
</reference>
<dbReference type="InParanoid" id="A0A0G4EE14"/>
<dbReference type="VEuPathDB" id="CryptoDB:Vbra_20334"/>
<dbReference type="InterPro" id="IPR011990">
    <property type="entry name" value="TPR-like_helical_dom_sf"/>
</dbReference>
<dbReference type="OrthoDB" id="428342at2759"/>
<dbReference type="EMBL" id="CDMY01000201">
    <property type="protein sequence ID" value="CEL93989.1"/>
    <property type="molecule type" value="Genomic_DNA"/>
</dbReference>
<name>A0A0G4EE14_VITBC</name>
<sequence>MEEHVPSSGGPPPFAVPAGGHHHLAAYTVSSPQPQQAPASQPVTPSRVPVHLDPLQSSSPISAAPERPSLSRVRREVHQRRYKTAIQMCEQALQSGGAGSQLAPTEVIAWHTVRIYCLLKRQEYQQADEALARLGSFEAPKWRYEQHPDLYPGQSGSFVPFVLRQLSAVAPYLANRPQVTLDRLTELQTLCVQHHTDHTDSEKARQLWLDREIAVICLIAEVHCHPALQNFPEAIRVLQRALELRPRDRGTLSMLGRVSLQLGAVESAEDYFGLDECLAEKDSALVRANNGHHALASQDYATGVKEFEESKQLAEATLQQHINAARAVLPGGPEPADQAKIARASQACATAANNLAVAHFYDKNLPRAKEVLENSLWAQPDVMGLTNNGVIAPAVKNLLSFWEFDRDKSHTTSALQELISSTCNEDVQVWESLKTQQGQGGQPGAAGRVAMGSPPRQAVGIPVVGQAL</sequence>
<dbReference type="PhylomeDB" id="A0A0G4EE14"/>
<accession>A0A0G4EE14</accession>
<gene>
    <name evidence="2" type="ORF">Vbra_20334</name>
</gene>
<proteinExistence type="predicted"/>
<dbReference type="PANTHER" id="PTHR21581">
    <property type="entry name" value="D-ALANYL-D-ALANINE CARBOXYPEPTIDASE"/>
    <property type="match status" value="1"/>
</dbReference>
<evidence type="ECO:0000313" key="3">
    <source>
        <dbReference type="Proteomes" id="UP000041254"/>
    </source>
</evidence>
<organism evidence="2 3">
    <name type="scientific">Vitrella brassicaformis (strain CCMP3155)</name>
    <dbReference type="NCBI Taxonomy" id="1169540"/>
    <lineage>
        <taxon>Eukaryota</taxon>
        <taxon>Sar</taxon>
        <taxon>Alveolata</taxon>
        <taxon>Colpodellida</taxon>
        <taxon>Vitrellaceae</taxon>
        <taxon>Vitrella</taxon>
    </lineage>
</organism>
<dbReference type="AlphaFoldDB" id="A0A0G4EE14"/>
<dbReference type="FunCoup" id="A0A0G4EE14">
    <property type="interactions" value="2"/>
</dbReference>
<keyword evidence="3" id="KW-1185">Reference proteome</keyword>
<dbReference type="STRING" id="1169540.A0A0G4EE14"/>
<dbReference type="Proteomes" id="UP000041254">
    <property type="component" value="Unassembled WGS sequence"/>
</dbReference>
<protein>
    <submittedName>
        <fullName evidence="2">Uncharacterized protein</fullName>
    </submittedName>
</protein>
<evidence type="ECO:0000256" key="1">
    <source>
        <dbReference type="SAM" id="MobiDB-lite"/>
    </source>
</evidence>
<feature type="region of interest" description="Disordered" evidence="1">
    <location>
        <begin position="1"/>
        <end position="74"/>
    </location>
</feature>
<dbReference type="OMA" id="ITIKIYC"/>
<dbReference type="PANTHER" id="PTHR21581:SF6">
    <property type="entry name" value="TRAFFICKING PROTEIN PARTICLE COMPLEX SUBUNIT 12"/>
    <property type="match status" value="1"/>
</dbReference>
<dbReference type="Gene3D" id="1.25.40.10">
    <property type="entry name" value="Tetratricopeptide repeat domain"/>
    <property type="match status" value="1"/>
</dbReference>